<name>A0A4R6XJ63_9GAMM</name>
<dbReference type="InterPro" id="IPR011147">
    <property type="entry name" value="Bifunc_Aspkin/hSer_DH"/>
</dbReference>
<evidence type="ECO:0000256" key="11">
    <source>
        <dbReference type="ARBA" id="ARBA00022697"/>
    </source>
</evidence>
<dbReference type="GO" id="GO:0004072">
    <property type="term" value="F:aspartate kinase activity"/>
    <property type="evidence" value="ECO:0007669"/>
    <property type="project" value="UniProtKB-EC"/>
</dbReference>
<dbReference type="EMBL" id="SNZB01000004">
    <property type="protein sequence ID" value="TDR19546.1"/>
    <property type="molecule type" value="Genomic_DNA"/>
</dbReference>
<keyword evidence="14 29" id="KW-0418">Kinase</keyword>
<evidence type="ECO:0000256" key="8">
    <source>
        <dbReference type="ARBA" id="ARBA00010046"/>
    </source>
</evidence>
<dbReference type="GO" id="GO:0004412">
    <property type="term" value="F:homoserine dehydrogenase activity"/>
    <property type="evidence" value="ECO:0007669"/>
    <property type="project" value="UniProtKB-EC"/>
</dbReference>
<comment type="pathway">
    <text evidence="2">Amino-acid biosynthesis; L-lysine biosynthesis via DAP pathway; (S)-tetrahydrodipicolinate from L-aspartate: step 1/4.</text>
</comment>
<dbReference type="InterPro" id="IPR019811">
    <property type="entry name" value="HDH_CS"/>
</dbReference>
<reference evidence="29 30" key="1">
    <citation type="submission" date="2019-03" db="EMBL/GenBank/DDBJ databases">
        <title>Genomic Encyclopedia of Type Strains, Phase IV (KMG-IV): sequencing the most valuable type-strain genomes for metagenomic binning, comparative biology and taxonomic classification.</title>
        <authorList>
            <person name="Goeker M."/>
        </authorList>
    </citation>
    <scope>NUCLEOTIDE SEQUENCE [LARGE SCALE GENOMIC DNA]</scope>
    <source>
        <strain evidence="29 30">DSM 25488</strain>
    </source>
</reference>
<evidence type="ECO:0000256" key="21">
    <source>
        <dbReference type="ARBA" id="ARBA00023268"/>
    </source>
</evidence>
<feature type="domain" description="Homoserine dehydrogenase catalytic" evidence="27">
    <location>
        <begin position="600"/>
        <end position="793"/>
    </location>
</feature>
<dbReference type="GO" id="GO:0009089">
    <property type="term" value="P:lysine biosynthetic process via diaminopimelate"/>
    <property type="evidence" value="ECO:0007669"/>
    <property type="project" value="UniProtKB-UniPathway"/>
</dbReference>
<dbReference type="Proteomes" id="UP000295724">
    <property type="component" value="Unassembled WGS sequence"/>
</dbReference>
<keyword evidence="10" id="KW-0808">Transferase</keyword>
<evidence type="ECO:0000256" key="1">
    <source>
        <dbReference type="ARBA" id="ARBA00001920"/>
    </source>
</evidence>
<dbReference type="AlphaFoldDB" id="A0A4R6XJ63"/>
<keyword evidence="18" id="KW-0520">NAD</keyword>
<dbReference type="InterPro" id="IPR001342">
    <property type="entry name" value="HDH_cat"/>
</dbReference>
<evidence type="ECO:0000256" key="6">
    <source>
        <dbReference type="ARBA" id="ARBA00005139"/>
    </source>
</evidence>
<dbReference type="SUPFAM" id="SSF53633">
    <property type="entry name" value="Carbamate kinase-like"/>
    <property type="match status" value="1"/>
</dbReference>
<comment type="pathway">
    <text evidence="3">Amino-acid biosynthesis; L-methionine biosynthesis via de novo pathway; L-homoserine from L-aspartate: step 1/3.</text>
</comment>
<evidence type="ECO:0000259" key="26">
    <source>
        <dbReference type="Pfam" id="PF00696"/>
    </source>
</evidence>
<dbReference type="GO" id="GO:0005524">
    <property type="term" value="F:ATP binding"/>
    <property type="evidence" value="ECO:0007669"/>
    <property type="project" value="UniProtKB-KW"/>
</dbReference>
<gene>
    <name evidence="29" type="ORF">C8D91_2102</name>
</gene>
<dbReference type="Gene3D" id="3.40.50.720">
    <property type="entry name" value="NAD(P)-binding Rossmann-like Domain"/>
    <property type="match status" value="1"/>
</dbReference>
<evidence type="ECO:0000256" key="15">
    <source>
        <dbReference type="ARBA" id="ARBA00022840"/>
    </source>
</evidence>
<dbReference type="NCBIfam" id="NF007003">
    <property type="entry name" value="PRK09466.1"/>
    <property type="match status" value="1"/>
</dbReference>
<comment type="cofactor">
    <cofactor evidence="1">
        <name>a metal cation</name>
        <dbReference type="ChEBI" id="CHEBI:25213"/>
    </cofactor>
</comment>
<comment type="function">
    <text evidence="22">Bifunctional aspartate kinase and homoserine dehydrogenase that catalyzes the first and the third steps toward the synthesis of lysine, methionine and threonine from aspartate.</text>
</comment>
<comment type="catalytic activity">
    <reaction evidence="24">
        <text>L-homoserine + NADP(+) = L-aspartate 4-semialdehyde + NADPH + H(+)</text>
        <dbReference type="Rhea" id="RHEA:15761"/>
        <dbReference type="ChEBI" id="CHEBI:15378"/>
        <dbReference type="ChEBI" id="CHEBI:57476"/>
        <dbReference type="ChEBI" id="CHEBI:57783"/>
        <dbReference type="ChEBI" id="CHEBI:58349"/>
        <dbReference type="ChEBI" id="CHEBI:537519"/>
        <dbReference type="EC" id="1.1.1.3"/>
    </reaction>
    <physiologicalReaction direction="right-to-left" evidence="24">
        <dbReference type="Rhea" id="RHEA:15763"/>
    </physiologicalReaction>
</comment>
<dbReference type="InterPro" id="IPR018042">
    <property type="entry name" value="Aspartate_kinase_CS"/>
</dbReference>
<comment type="similarity">
    <text evidence="8">In the N-terminal section; belongs to the aspartokinase family.</text>
</comment>
<dbReference type="InterPro" id="IPR036393">
    <property type="entry name" value="AceGlu_kinase-like_sf"/>
</dbReference>
<comment type="catalytic activity">
    <reaction evidence="23">
        <text>L-aspartate + ATP = 4-phospho-L-aspartate + ADP</text>
        <dbReference type="Rhea" id="RHEA:23776"/>
        <dbReference type="ChEBI" id="CHEBI:29991"/>
        <dbReference type="ChEBI" id="CHEBI:30616"/>
        <dbReference type="ChEBI" id="CHEBI:57535"/>
        <dbReference type="ChEBI" id="CHEBI:456216"/>
        <dbReference type="EC" id="2.7.2.4"/>
    </reaction>
    <physiologicalReaction direction="left-to-right" evidence="23">
        <dbReference type="Rhea" id="RHEA:23777"/>
    </physiologicalReaction>
</comment>
<comment type="pathway">
    <text evidence="4">Amino-acid biosynthesis; L-threonine biosynthesis; L-threonine from L-aspartate: step 3/5.</text>
</comment>
<dbReference type="UniPathway" id="UPA00034">
    <property type="reaction ID" value="UER00015"/>
</dbReference>
<keyword evidence="13" id="KW-0547">Nucleotide-binding</keyword>
<evidence type="ECO:0000256" key="22">
    <source>
        <dbReference type="ARBA" id="ARBA00044938"/>
    </source>
</evidence>
<evidence type="ECO:0000256" key="25">
    <source>
        <dbReference type="ARBA" id="ARBA00049031"/>
    </source>
</evidence>
<dbReference type="UniPathway" id="UPA00051">
    <property type="reaction ID" value="UER00462"/>
</dbReference>
<keyword evidence="19" id="KW-0915">Sodium</keyword>
<evidence type="ECO:0000256" key="2">
    <source>
        <dbReference type="ARBA" id="ARBA00004766"/>
    </source>
</evidence>
<evidence type="ECO:0000256" key="5">
    <source>
        <dbReference type="ARBA" id="ARBA00005062"/>
    </source>
</evidence>
<dbReference type="NCBIfam" id="TIGR00657">
    <property type="entry name" value="asp_kinases"/>
    <property type="match status" value="1"/>
</dbReference>
<dbReference type="UniPathway" id="UPA00050">
    <property type="reaction ID" value="UER00063"/>
</dbReference>
<dbReference type="GO" id="GO:0009086">
    <property type="term" value="P:methionine biosynthetic process"/>
    <property type="evidence" value="ECO:0007669"/>
    <property type="project" value="UniProtKB-KW"/>
</dbReference>
<accession>A0A4R6XJ63</accession>
<keyword evidence="30" id="KW-1185">Reference proteome</keyword>
<keyword evidence="17" id="KW-0560">Oxidoreductase</keyword>
<dbReference type="GO" id="GO:0009088">
    <property type="term" value="P:threonine biosynthetic process"/>
    <property type="evidence" value="ECO:0007669"/>
    <property type="project" value="UniProtKB-UniPathway"/>
</dbReference>
<dbReference type="SUPFAM" id="SSF55347">
    <property type="entry name" value="Glyceraldehyde-3-phosphate dehydrogenase-like, C-terminal domain"/>
    <property type="match status" value="1"/>
</dbReference>
<keyword evidence="16" id="KW-0521">NADP</keyword>
<evidence type="ECO:0000313" key="30">
    <source>
        <dbReference type="Proteomes" id="UP000295724"/>
    </source>
</evidence>
<evidence type="ECO:0000313" key="29">
    <source>
        <dbReference type="EMBL" id="TDR19546.1"/>
    </source>
</evidence>
<dbReference type="PROSITE" id="PS00324">
    <property type="entry name" value="ASPARTOKINASE"/>
    <property type="match status" value="1"/>
</dbReference>
<evidence type="ECO:0000256" key="24">
    <source>
        <dbReference type="ARBA" id="ARBA00048841"/>
    </source>
</evidence>
<dbReference type="InterPro" id="IPR042199">
    <property type="entry name" value="AsparK_Bifunc_asparK/hSer_DH"/>
</dbReference>
<dbReference type="GO" id="GO:0050661">
    <property type="term" value="F:NADP binding"/>
    <property type="evidence" value="ECO:0007669"/>
    <property type="project" value="InterPro"/>
</dbReference>
<organism evidence="29 30">
    <name type="scientific">Marinicella litoralis</name>
    <dbReference type="NCBI Taxonomy" id="644220"/>
    <lineage>
        <taxon>Bacteria</taxon>
        <taxon>Pseudomonadati</taxon>
        <taxon>Pseudomonadota</taxon>
        <taxon>Gammaproteobacteria</taxon>
        <taxon>Lysobacterales</taxon>
        <taxon>Marinicellaceae</taxon>
        <taxon>Marinicella</taxon>
    </lineage>
</organism>
<dbReference type="Gene3D" id="3.30.2130.10">
    <property type="entry name" value="VC0802-like"/>
    <property type="match status" value="1"/>
</dbReference>
<protein>
    <submittedName>
        <fullName evidence="29">Aspartate kinase</fullName>
    </submittedName>
</protein>
<dbReference type="Pfam" id="PF03447">
    <property type="entry name" value="NAD_binding_3"/>
    <property type="match status" value="1"/>
</dbReference>
<dbReference type="PROSITE" id="PS01042">
    <property type="entry name" value="HOMOSER_DHGENASE"/>
    <property type="match status" value="1"/>
</dbReference>
<evidence type="ECO:0000256" key="19">
    <source>
        <dbReference type="ARBA" id="ARBA00023053"/>
    </source>
</evidence>
<evidence type="ECO:0000256" key="17">
    <source>
        <dbReference type="ARBA" id="ARBA00023002"/>
    </source>
</evidence>
<evidence type="ECO:0000259" key="28">
    <source>
        <dbReference type="Pfam" id="PF03447"/>
    </source>
</evidence>
<feature type="domain" description="Aspartate/glutamate/uridylate kinase" evidence="26">
    <location>
        <begin position="16"/>
        <end position="280"/>
    </location>
</feature>
<evidence type="ECO:0000256" key="20">
    <source>
        <dbReference type="ARBA" id="ARBA00023167"/>
    </source>
</evidence>
<evidence type="ECO:0000256" key="9">
    <source>
        <dbReference type="ARBA" id="ARBA00022605"/>
    </source>
</evidence>
<dbReference type="InterPro" id="IPR001341">
    <property type="entry name" value="Asp_kinase"/>
</dbReference>
<evidence type="ECO:0000259" key="27">
    <source>
        <dbReference type="Pfam" id="PF00742"/>
    </source>
</evidence>
<dbReference type="InterPro" id="IPR036291">
    <property type="entry name" value="NAD(P)-bd_dom_sf"/>
</dbReference>
<keyword evidence="21" id="KW-0511">Multifunctional enzyme</keyword>
<dbReference type="RefSeq" id="WP_099019818.1">
    <property type="nucleotide sequence ID" value="NZ_NIHB01000004.1"/>
</dbReference>
<dbReference type="PANTHER" id="PTHR43070">
    <property type="match status" value="1"/>
</dbReference>
<evidence type="ECO:0000256" key="4">
    <source>
        <dbReference type="ARBA" id="ARBA00005056"/>
    </source>
</evidence>
<evidence type="ECO:0000256" key="14">
    <source>
        <dbReference type="ARBA" id="ARBA00022777"/>
    </source>
</evidence>
<dbReference type="InterPro" id="IPR001048">
    <property type="entry name" value="Asp/Glu/Uridylate_kinase"/>
</dbReference>
<dbReference type="Gene3D" id="1.20.120.1320">
    <property type="entry name" value="Aspartokinase, catalytic domain"/>
    <property type="match status" value="1"/>
</dbReference>
<proteinExistence type="inferred from homology"/>
<dbReference type="PANTHER" id="PTHR43070:SF5">
    <property type="entry name" value="HOMOSERINE DEHYDROGENASE"/>
    <property type="match status" value="1"/>
</dbReference>
<evidence type="ECO:0000256" key="13">
    <source>
        <dbReference type="ARBA" id="ARBA00022741"/>
    </source>
</evidence>
<dbReference type="GO" id="GO:0046872">
    <property type="term" value="F:metal ion binding"/>
    <property type="evidence" value="ECO:0007669"/>
    <property type="project" value="UniProtKB-KW"/>
</dbReference>
<feature type="domain" description="Aspartate/homoserine dehydrogenase NAD-binding" evidence="28">
    <location>
        <begin position="463"/>
        <end position="590"/>
    </location>
</feature>
<evidence type="ECO:0000256" key="12">
    <source>
        <dbReference type="ARBA" id="ARBA00022723"/>
    </source>
</evidence>
<evidence type="ECO:0000256" key="10">
    <source>
        <dbReference type="ARBA" id="ARBA00022679"/>
    </source>
</evidence>
<dbReference type="Pfam" id="PF00742">
    <property type="entry name" value="Homoserine_dh"/>
    <property type="match status" value="1"/>
</dbReference>
<comment type="similarity">
    <text evidence="7">In the C-terminal section; belongs to the homoserine dehydrogenase family.</text>
</comment>
<keyword evidence="9" id="KW-0028">Amino-acid biosynthesis</keyword>
<evidence type="ECO:0000256" key="7">
    <source>
        <dbReference type="ARBA" id="ARBA00007952"/>
    </source>
</evidence>
<dbReference type="InterPro" id="IPR005106">
    <property type="entry name" value="Asp/hSer_DH_NAD-bd"/>
</dbReference>
<dbReference type="GO" id="GO:0009090">
    <property type="term" value="P:homoserine biosynthetic process"/>
    <property type="evidence" value="ECO:0007669"/>
    <property type="project" value="UniProtKB-ARBA"/>
</dbReference>
<keyword evidence="20" id="KW-0486">Methionine biosynthesis</keyword>
<evidence type="ECO:0000256" key="3">
    <source>
        <dbReference type="ARBA" id="ARBA00004986"/>
    </source>
</evidence>
<comment type="catalytic activity">
    <reaction evidence="25">
        <text>L-homoserine + NAD(+) = L-aspartate 4-semialdehyde + NADH + H(+)</text>
        <dbReference type="Rhea" id="RHEA:15757"/>
        <dbReference type="ChEBI" id="CHEBI:15378"/>
        <dbReference type="ChEBI" id="CHEBI:57476"/>
        <dbReference type="ChEBI" id="CHEBI:57540"/>
        <dbReference type="ChEBI" id="CHEBI:57945"/>
        <dbReference type="ChEBI" id="CHEBI:537519"/>
        <dbReference type="EC" id="1.1.1.3"/>
    </reaction>
    <physiologicalReaction direction="right-to-left" evidence="25">
        <dbReference type="Rhea" id="RHEA:15759"/>
    </physiologicalReaction>
</comment>
<keyword evidence="15" id="KW-0067">ATP-binding</keyword>
<comment type="pathway">
    <text evidence="5">Amino-acid biosynthesis; L-methionine biosynthesis via de novo pathway; L-homoserine from L-aspartate: step 3/3.</text>
</comment>
<dbReference type="SUPFAM" id="SSF51735">
    <property type="entry name" value="NAD(P)-binding Rossmann-fold domains"/>
    <property type="match status" value="1"/>
</dbReference>
<dbReference type="Gene3D" id="3.40.1160.10">
    <property type="entry name" value="Acetylglutamate kinase-like"/>
    <property type="match status" value="1"/>
</dbReference>
<evidence type="ECO:0000256" key="18">
    <source>
        <dbReference type="ARBA" id="ARBA00023027"/>
    </source>
</evidence>
<dbReference type="FunFam" id="3.30.360.10:FF:000006">
    <property type="entry name" value="Bifunctional aspartokinase/homoserine dehydrogenase"/>
    <property type="match status" value="1"/>
</dbReference>
<dbReference type="Pfam" id="PF00696">
    <property type="entry name" value="AA_kinase"/>
    <property type="match status" value="1"/>
</dbReference>
<evidence type="ECO:0000256" key="16">
    <source>
        <dbReference type="ARBA" id="ARBA00022857"/>
    </source>
</evidence>
<comment type="pathway">
    <text evidence="6">Amino-acid biosynthesis; L-threonine biosynthesis; L-threonine from L-aspartate: step 1/5.</text>
</comment>
<dbReference type="Gene3D" id="3.30.360.10">
    <property type="entry name" value="Dihydrodipicolinate Reductase, domain 2"/>
    <property type="match status" value="1"/>
</dbReference>
<sequence length="798" mass="88239">MADLQVNQKYSHSPDVHKFGGTSLQDSSHILKVIEKIQSKVKKGDFVVVSANGQVTDYLLAFIHGKKQAWHDLNTYLKQLIGSVLKQPDLLMAKVERELNQLIDDVQQASSHQDEILALGELWSAQLLSAKLNELDLSNNWLDAREFLVLDEQNDLVNKTAVRSLLLETAEQCSHELGGLLINVVTGYIARDLQGNSITLGRNGSDYTATLIAELVQSETVYLWTDVDGVYSADPKVVQSARCIDHLTIGEAQALSELGSNVLHQKTITPILQQATKLVINSCSSTSVGTVVDHLAVSQPKTATSHSAGKIKTLAHKQHLVYLSISHIKELKARQLQTQLTAAQVNNYANHFDKTENTLSFYVESRDLFKTTKLMAEEDLALNTQLTNVSMVSAVGCNIRQNHFVISKLLNRSAKFKIHQIHYPANDHTLSIFLSDGPAVQLLDDLHQTFFGLEPSTPIVILGYGNIGQQLVKILKANKTKTEKAIKQSLLVVAVANSQSFQFNQRGLLDQTIELNQSNKNGAVLQAIQSYAGQPLIIIDLTASEWVAKQYLGFAQNGWHLISANKVAAANPSYAQSIEHVLKKNQRQWLKNTTAGAALPIQKSIKRLKQSGDQIRSVTGVFSGSLSWLFGQYDGQTDFMHWVKQAQENGFTEPDPRADLSGQDVYRKAIILAQELGFEPTKINFKPVLSKELLSGSIDDFWQNEVTINSYIKTMWHKASLQGQQLRYLASVSADELKVELVAVELGHPAAGLKPGDNIFIIESDWYRDNPLVIQGPGAGREVTAAGVLNDLIEVLRL</sequence>
<evidence type="ECO:0000256" key="23">
    <source>
        <dbReference type="ARBA" id="ARBA00048561"/>
    </source>
</evidence>
<dbReference type="OrthoDB" id="9799110at2"/>
<comment type="caution">
    <text evidence="29">The sequence shown here is derived from an EMBL/GenBank/DDBJ whole genome shotgun (WGS) entry which is preliminary data.</text>
</comment>
<keyword evidence="11" id="KW-0791">Threonine biosynthesis</keyword>
<keyword evidence="12" id="KW-0479">Metal-binding</keyword>